<dbReference type="OrthoDB" id="10446654at2759"/>
<protein>
    <submittedName>
        <fullName evidence="2">Uncharacterized protein</fullName>
    </submittedName>
</protein>
<dbReference type="EMBL" id="JYDL01000038">
    <property type="protein sequence ID" value="KRX21566.1"/>
    <property type="molecule type" value="Genomic_DNA"/>
</dbReference>
<proteinExistence type="predicted"/>
<evidence type="ECO:0000256" key="1">
    <source>
        <dbReference type="SAM" id="MobiDB-lite"/>
    </source>
</evidence>
<sequence length="123" mass="13993">MGTQSSLLMDTKTDSTLPKAKLQHPKTGNVEEEEEEEGEEKGIIVLRINLVTVEVRYRMPRSPPGIESILSVHNGIAEDNEQTRRELRKRIATRESDPTDQRDAERTSSIYTCRKVINCTLEP</sequence>
<comment type="caution">
    <text evidence="2">The sequence shown here is derived from an EMBL/GenBank/DDBJ whole genome shotgun (WGS) entry which is preliminary data.</text>
</comment>
<feature type="compositionally biased region" description="Acidic residues" evidence="1">
    <location>
        <begin position="30"/>
        <end position="39"/>
    </location>
</feature>
<feature type="region of interest" description="Disordered" evidence="1">
    <location>
        <begin position="89"/>
        <end position="108"/>
    </location>
</feature>
<keyword evidence="3" id="KW-1185">Reference proteome</keyword>
<reference evidence="2 3" key="1">
    <citation type="submission" date="2015-01" db="EMBL/GenBank/DDBJ databases">
        <title>Evolution of Trichinella species and genotypes.</title>
        <authorList>
            <person name="Korhonen P.K."/>
            <person name="Edoardo P."/>
            <person name="Giuseppe L.R."/>
            <person name="Gasser R.B."/>
        </authorList>
    </citation>
    <scope>NUCLEOTIDE SEQUENCE [LARGE SCALE GENOMIC DNA]</scope>
    <source>
        <strain evidence="2">ISS37</strain>
    </source>
</reference>
<evidence type="ECO:0000313" key="3">
    <source>
        <dbReference type="Proteomes" id="UP000054630"/>
    </source>
</evidence>
<dbReference type="AlphaFoldDB" id="A0A0V0S486"/>
<feature type="region of interest" description="Disordered" evidence="1">
    <location>
        <begin position="1"/>
        <end position="39"/>
    </location>
</feature>
<organism evidence="2 3">
    <name type="scientific">Trichinella nelsoni</name>
    <dbReference type="NCBI Taxonomy" id="6336"/>
    <lineage>
        <taxon>Eukaryota</taxon>
        <taxon>Metazoa</taxon>
        <taxon>Ecdysozoa</taxon>
        <taxon>Nematoda</taxon>
        <taxon>Enoplea</taxon>
        <taxon>Dorylaimia</taxon>
        <taxon>Trichinellida</taxon>
        <taxon>Trichinellidae</taxon>
        <taxon>Trichinella</taxon>
    </lineage>
</organism>
<dbReference type="Proteomes" id="UP000054630">
    <property type="component" value="Unassembled WGS sequence"/>
</dbReference>
<evidence type="ECO:0000313" key="2">
    <source>
        <dbReference type="EMBL" id="KRX21566.1"/>
    </source>
</evidence>
<gene>
    <name evidence="2" type="ORF">T07_11718</name>
</gene>
<name>A0A0V0S486_9BILA</name>
<accession>A0A0V0S486</accession>
<feature type="compositionally biased region" description="Basic and acidic residues" evidence="1">
    <location>
        <begin position="92"/>
        <end position="106"/>
    </location>
</feature>